<protein>
    <submittedName>
        <fullName evidence="1">Uncharacterized protein</fullName>
    </submittedName>
</protein>
<comment type="caution">
    <text evidence="1">The sequence shown here is derived from an EMBL/GenBank/DDBJ whole genome shotgun (WGS) entry which is preliminary data.</text>
</comment>
<sequence>MRDTHSYNVDASIPEFVDSPKCFKNMLFFTWFEFIGMNHYDGRRLWMDSDLEERLCEGKIYDGKVKIERRVKPESRYVDVE</sequence>
<reference evidence="2" key="1">
    <citation type="journal article" date="2023" name="Commun. Biol.">
        <title>Genome analysis of Parmales, the sister group of diatoms, reveals the evolutionary specialization of diatoms from phago-mixotrophs to photoautotrophs.</title>
        <authorList>
            <person name="Ban H."/>
            <person name="Sato S."/>
            <person name="Yoshikawa S."/>
            <person name="Yamada K."/>
            <person name="Nakamura Y."/>
            <person name="Ichinomiya M."/>
            <person name="Sato N."/>
            <person name="Blanc-Mathieu R."/>
            <person name="Endo H."/>
            <person name="Kuwata A."/>
            <person name="Ogata H."/>
        </authorList>
    </citation>
    <scope>NUCLEOTIDE SEQUENCE [LARGE SCALE GENOMIC DNA]</scope>
</reference>
<dbReference type="AlphaFoldDB" id="A0A9W7E8N9"/>
<evidence type="ECO:0000313" key="2">
    <source>
        <dbReference type="Proteomes" id="UP001162640"/>
    </source>
</evidence>
<evidence type="ECO:0000313" key="1">
    <source>
        <dbReference type="EMBL" id="GMH69125.1"/>
    </source>
</evidence>
<organism evidence="1 2">
    <name type="scientific">Triparma laevis f. inornata</name>
    <dbReference type="NCBI Taxonomy" id="1714386"/>
    <lineage>
        <taxon>Eukaryota</taxon>
        <taxon>Sar</taxon>
        <taxon>Stramenopiles</taxon>
        <taxon>Ochrophyta</taxon>
        <taxon>Bolidophyceae</taxon>
        <taxon>Parmales</taxon>
        <taxon>Triparmaceae</taxon>
        <taxon>Triparma</taxon>
    </lineage>
</organism>
<accession>A0A9W7E8N9</accession>
<name>A0A9W7E8N9_9STRA</name>
<gene>
    <name evidence="1" type="ORF">TL16_g05082</name>
</gene>
<dbReference type="EMBL" id="BLQM01000145">
    <property type="protein sequence ID" value="GMH69125.1"/>
    <property type="molecule type" value="Genomic_DNA"/>
</dbReference>
<proteinExistence type="predicted"/>
<dbReference type="Proteomes" id="UP001162640">
    <property type="component" value="Unassembled WGS sequence"/>
</dbReference>